<dbReference type="KEGG" id="svp:Pan189_26600"/>
<dbReference type="OrthoDB" id="9792695at2"/>
<dbReference type="InterPro" id="IPR002068">
    <property type="entry name" value="A-crystallin/Hsp20_dom"/>
</dbReference>
<dbReference type="EMBL" id="CP036268">
    <property type="protein sequence ID" value="QDT38270.1"/>
    <property type="molecule type" value="Genomic_DNA"/>
</dbReference>
<comment type="similarity">
    <text evidence="1 2">Belongs to the small heat shock protein (HSP20) family.</text>
</comment>
<dbReference type="PROSITE" id="PS01031">
    <property type="entry name" value="SHSP"/>
    <property type="match status" value="1"/>
</dbReference>
<feature type="region of interest" description="Disordered" evidence="3">
    <location>
        <begin position="1"/>
        <end position="30"/>
    </location>
</feature>
<dbReference type="InterPro" id="IPR031107">
    <property type="entry name" value="Small_HSP"/>
</dbReference>
<dbReference type="CDD" id="cd06464">
    <property type="entry name" value="ACD_sHsps-like"/>
    <property type="match status" value="1"/>
</dbReference>
<dbReference type="AlphaFoldDB" id="A0A517R303"/>
<reference evidence="5 6" key="1">
    <citation type="submission" date="2019-02" db="EMBL/GenBank/DDBJ databases">
        <title>Deep-cultivation of Planctomycetes and their phenomic and genomic characterization uncovers novel biology.</title>
        <authorList>
            <person name="Wiegand S."/>
            <person name="Jogler M."/>
            <person name="Boedeker C."/>
            <person name="Pinto D."/>
            <person name="Vollmers J."/>
            <person name="Rivas-Marin E."/>
            <person name="Kohn T."/>
            <person name="Peeters S.H."/>
            <person name="Heuer A."/>
            <person name="Rast P."/>
            <person name="Oberbeckmann S."/>
            <person name="Bunk B."/>
            <person name="Jeske O."/>
            <person name="Meyerdierks A."/>
            <person name="Storesund J.E."/>
            <person name="Kallscheuer N."/>
            <person name="Luecker S."/>
            <person name="Lage O.M."/>
            <person name="Pohl T."/>
            <person name="Merkel B.J."/>
            <person name="Hornburger P."/>
            <person name="Mueller R.-W."/>
            <person name="Bruemmer F."/>
            <person name="Labrenz M."/>
            <person name="Spormann A.M."/>
            <person name="Op den Camp H."/>
            <person name="Overmann J."/>
            <person name="Amann R."/>
            <person name="Jetten M.S.M."/>
            <person name="Mascher T."/>
            <person name="Medema M.H."/>
            <person name="Devos D.P."/>
            <person name="Kaster A.-K."/>
            <person name="Ovreas L."/>
            <person name="Rohde M."/>
            <person name="Galperin M.Y."/>
            <person name="Jogler C."/>
        </authorList>
    </citation>
    <scope>NUCLEOTIDE SEQUENCE [LARGE SCALE GENOMIC DNA]</scope>
    <source>
        <strain evidence="5 6">Pan189</strain>
    </source>
</reference>
<evidence type="ECO:0000256" key="2">
    <source>
        <dbReference type="RuleBase" id="RU003616"/>
    </source>
</evidence>
<proteinExistence type="inferred from homology"/>
<organism evidence="5 6">
    <name type="scientific">Stratiformator vulcanicus</name>
    <dbReference type="NCBI Taxonomy" id="2527980"/>
    <lineage>
        <taxon>Bacteria</taxon>
        <taxon>Pseudomonadati</taxon>
        <taxon>Planctomycetota</taxon>
        <taxon>Planctomycetia</taxon>
        <taxon>Planctomycetales</taxon>
        <taxon>Planctomycetaceae</taxon>
        <taxon>Stratiformator</taxon>
    </lineage>
</organism>
<name>A0A517R303_9PLAN</name>
<evidence type="ECO:0000259" key="4">
    <source>
        <dbReference type="PROSITE" id="PS01031"/>
    </source>
</evidence>
<evidence type="ECO:0000313" key="5">
    <source>
        <dbReference type="EMBL" id="QDT38270.1"/>
    </source>
</evidence>
<evidence type="ECO:0000313" key="6">
    <source>
        <dbReference type="Proteomes" id="UP000317318"/>
    </source>
</evidence>
<accession>A0A517R303</accession>
<sequence length="138" mass="15448">MSDDLIENSGEFEASDADETQSSEETEPRFVFTPPIDIFESEEGLVLHADLPGVSSETLDLQVQDNKLTLFGRVNPPVPDNAELRYQEYEVGDFLRSFILSDEVDHERITASLQNGVLKVTLPRAPRTAARRIEVSPE</sequence>
<dbReference type="Gene3D" id="2.60.40.790">
    <property type="match status" value="1"/>
</dbReference>
<dbReference type="InterPro" id="IPR008978">
    <property type="entry name" value="HSP20-like_chaperone"/>
</dbReference>
<dbReference type="SUPFAM" id="SSF49764">
    <property type="entry name" value="HSP20-like chaperones"/>
    <property type="match status" value="1"/>
</dbReference>
<feature type="domain" description="SHSP" evidence="4">
    <location>
        <begin position="27"/>
        <end position="138"/>
    </location>
</feature>
<feature type="compositionally biased region" description="Acidic residues" evidence="3">
    <location>
        <begin position="13"/>
        <end position="25"/>
    </location>
</feature>
<evidence type="ECO:0000256" key="3">
    <source>
        <dbReference type="SAM" id="MobiDB-lite"/>
    </source>
</evidence>
<gene>
    <name evidence="5" type="primary">hspA_2</name>
    <name evidence="5" type="ORF">Pan189_26600</name>
</gene>
<protein>
    <submittedName>
        <fullName evidence="5">Spore protein SP21</fullName>
    </submittedName>
</protein>
<dbReference type="RefSeq" id="WP_145364378.1">
    <property type="nucleotide sequence ID" value="NZ_CP036268.1"/>
</dbReference>
<dbReference type="Pfam" id="PF00011">
    <property type="entry name" value="HSP20"/>
    <property type="match status" value="1"/>
</dbReference>
<dbReference type="PANTHER" id="PTHR11527">
    <property type="entry name" value="HEAT-SHOCK PROTEIN 20 FAMILY MEMBER"/>
    <property type="match status" value="1"/>
</dbReference>
<keyword evidence="6" id="KW-1185">Reference proteome</keyword>
<evidence type="ECO:0000256" key="1">
    <source>
        <dbReference type="PROSITE-ProRule" id="PRU00285"/>
    </source>
</evidence>
<dbReference type="Proteomes" id="UP000317318">
    <property type="component" value="Chromosome"/>
</dbReference>